<dbReference type="EMBL" id="UYJE01004296">
    <property type="protein sequence ID" value="VDI26823.1"/>
    <property type="molecule type" value="Genomic_DNA"/>
</dbReference>
<reference evidence="1" key="1">
    <citation type="submission" date="2018-11" db="EMBL/GenBank/DDBJ databases">
        <authorList>
            <person name="Alioto T."/>
            <person name="Alioto T."/>
        </authorList>
    </citation>
    <scope>NUCLEOTIDE SEQUENCE</scope>
</reference>
<dbReference type="OrthoDB" id="10452556at2759"/>
<comment type="caution">
    <text evidence="1">The sequence shown here is derived from an EMBL/GenBank/DDBJ whole genome shotgun (WGS) entry which is preliminary data.</text>
</comment>
<evidence type="ECO:0000313" key="1">
    <source>
        <dbReference type="EMBL" id="VDI26823.1"/>
    </source>
</evidence>
<keyword evidence="2" id="KW-1185">Reference proteome</keyword>
<proteinExistence type="predicted"/>
<evidence type="ECO:0000313" key="2">
    <source>
        <dbReference type="Proteomes" id="UP000596742"/>
    </source>
</evidence>
<dbReference type="AlphaFoldDB" id="A0A8B6E082"/>
<gene>
    <name evidence="1" type="ORF">MGAL_10B024953</name>
</gene>
<protein>
    <submittedName>
        <fullName evidence="1">Uncharacterized protein</fullName>
    </submittedName>
</protein>
<name>A0A8B6E082_MYTGA</name>
<dbReference type="Proteomes" id="UP000596742">
    <property type="component" value="Unassembled WGS sequence"/>
</dbReference>
<organism evidence="1 2">
    <name type="scientific">Mytilus galloprovincialis</name>
    <name type="common">Mediterranean mussel</name>
    <dbReference type="NCBI Taxonomy" id="29158"/>
    <lineage>
        <taxon>Eukaryota</taxon>
        <taxon>Metazoa</taxon>
        <taxon>Spiralia</taxon>
        <taxon>Lophotrochozoa</taxon>
        <taxon>Mollusca</taxon>
        <taxon>Bivalvia</taxon>
        <taxon>Autobranchia</taxon>
        <taxon>Pteriomorphia</taxon>
        <taxon>Mytilida</taxon>
        <taxon>Mytiloidea</taxon>
        <taxon>Mytilidae</taxon>
        <taxon>Mytilinae</taxon>
        <taxon>Mytilus</taxon>
    </lineage>
</organism>
<accession>A0A8B6E082</accession>
<sequence length="130" mass="14891">MGDNQRRALINKLEATKREAHLEFKTTGGGLAINVDAATFELIRQATAIYYSEMTEENISIQEEKDKSNNIIVQHSYKYSNNDYCYTVNSYNTKSKILVNGKDKNRFVDVDFIEIRQMTHNAKCGNSKVN</sequence>